<evidence type="ECO:0000313" key="2">
    <source>
        <dbReference type="Proteomes" id="UP001652621"/>
    </source>
</evidence>
<dbReference type="AlphaFoldDB" id="A0A1I8N3W9"/>
<evidence type="ECO:0000313" key="3">
    <source>
        <dbReference type="RefSeq" id="XP_005190005.1"/>
    </source>
</evidence>
<sequence>MIVKFSLLIVPNKNGGFGIEFHLVDCSFYMDFKKLTTKYNPELMKNVSLKLIKFNKHNAINGSFTFAENIRDFQFINQVDSRKRNGKRWLVYNVTINGCQILENTLGKSNPIFDVLMNEVRKSIKNLPRRCPLKKDTEISLLNLYYNEEMFPPYLPSGTFDTFLMLTSKKKMMLQIETITYVEARNSESHRRRKLE</sequence>
<dbReference type="VEuPathDB" id="VectorBase:MDOA011268"/>
<dbReference type="PANTHER" id="PTHR20898:SF0">
    <property type="entry name" value="DAEDALUS ON 3-RELATED"/>
    <property type="match status" value="1"/>
</dbReference>
<dbReference type="PANTHER" id="PTHR20898">
    <property type="entry name" value="DAEDALUS ON 3-RELATED-RELATED"/>
    <property type="match status" value="1"/>
</dbReference>
<reference evidence="1" key="1">
    <citation type="submission" date="2020-05" db="UniProtKB">
        <authorList>
            <consortium name="EnsemblMetazoa"/>
        </authorList>
    </citation>
    <scope>IDENTIFICATION</scope>
    <source>
        <strain evidence="1">Aabys</strain>
    </source>
</reference>
<keyword evidence="2" id="KW-1185">Reference proteome</keyword>
<dbReference type="InterPro" id="IPR010512">
    <property type="entry name" value="DUF1091"/>
</dbReference>
<protein>
    <submittedName>
        <fullName evidence="3">Uncharacterized protein LOC101897829</fullName>
    </submittedName>
</protein>
<dbReference type="RefSeq" id="XP_005190005.1">
    <property type="nucleotide sequence ID" value="XM_005189948.1"/>
</dbReference>
<dbReference type="OrthoDB" id="8061759at2759"/>
<dbReference type="SMART" id="SM00697">
    <property type="entry name" value="DM8"/>
    <property type="match status" value="1"/>
</dbReference>
<organism evidence="1">
    <name type="scientific">Musca domestica</name>
    <name type="common">House fly</name>
    <dbReference type="NCBI Taxonomy" id="7370"/>
    <lineage>
        <taxon>Eukaryota</taxon>
        <taxon>Metazoa</taxon>
        <taxon>Ecdysozoa</taxon>
        <taxon>Arthropoda</taxon>
        <taxon>Hexapoda</taxon>
        <taxon>Insecta</taxon>
        <taxon>Pterygota</taxon>
        <taxon>Neoptera</taxon>
        <taxon>Endopterygota</taxon>
        <taxon>Diptera</taxon>
        <taxon>Brachycera</taxon>
        <taxon>Muscomorpha</taxon>
        <taxon>Muscoidea</taxon>
        <taxon>Muscidae</taxon>
        <taxon>Musca</taxon>
    </lineage>
</organism>
<proteinExistence type="predicted"/>
<dbReference type="Proteomes" id="UP001652621">
    <property type="component" value="Unplaced"/>
</dbReference>
<dbReference type="GeneID" id="101897829"/>
<gene>
    <name evidence="1" type="primary">101897829</name>
    <name evidence="3" type="synonym">LOC101897829</name>
</gene>
<dbReference type="VEuPathDB" id="VectorBase:MDOMA2_005236"/>
<reference evidence="3" key="2">
    <citation type="submission" date="2025-04" db="UniProtKB">
        <authorList>
            <consortium name="RefSeq"/>
        </authorList>
    </citation>
    <scope>IDENTIFICATION</scope>
    <source>
        <strain evidence="3">Aabys</strain>
    </source>
</reference>
<accession>A0A1I8N3W9</accession>
<dbReference type="KEGG" id="mde:101897829"/>
<evidence type="ECO:0000313" key="1">
    <source>
        <dbReference type="EnsemblMetazoa" id="MDOA011268-PA"/>
    </source>
</evidence>
<dbReference type="Pfam" id="PF06477">
    <property type="entry name" value="DUF1091"/>
    <property type="match status" value="1"/>
</dbReference>
<dbReference type="EnsemblMetazoa" id="MDOA011268-RA">
    <property type="protein sequence ID" value="MDOA011268-PA"/>
    <property type="gene ID" value="MDOA011268"/>
</dbReference>
<name>A0A1I8N3W9_MUSDO</name>